<feature type="non-terminal residue" evidence="3">
    <location>
        <position position="446"/>
    </location>
</feature>
<sequence>MVMANTERLTRALDHLRDGLGPKCEETWQGFFGDGWIDQVNSRLHHPDTNPSTTDVAFLLKGMKVTWNDVFGHGFPLAIRSLVFELAEVRNSWAHQEAFSTDDTSRALDSMERVLEAFGDTDHRKEIRDLRRDLIRQMIDEESRAERRKTASKPTEGEPQAGLTPWREIISPHADVASGRFDQAEFAADLYEVAKGTADEEYQDPTAFFTRTYLTEGLTELLVGATRRLTGGGGDPVIELQTNFGGGKTHSMIALYHLASGTPAEDMPGVSEVLAADELVLPGEITRAVIVGQKISPSAPKPVEKGIDLHTLWGHLAYQLGGKEGYELVRTDDENGTNPGAALRTLFEQHGPAVVLIDEWVAYARQLRDGDDGDRLAGGNFDTQFTFAQALTEAASAVPNVVVLVSIPSSDIEVGGDRGKTALEKLKNVVTRLAAQWQPASPDESF</sequence>
<feature type="region of interest" description="Disordered" evidence="1">
    <location>
        <begin position="141"/>
        <end position="163"/>
    </location>
</feature>
<evidence type="ECO:0000256" key="1">
    <source>
        <dbReference type="SAM" id="MobiDB-lite"/>
    </source>
</evidence>
<proteinExistence type="predicted"/>
<organism evidence="3">
    <name type="scientific">marine metagenome</name>
    <dbReference type="NCBI Taxonomy" id="408172"/>
    <lineage>
        <taxon>unclassified sequences</taxon>
        <taxon>metagenomes</taxon>
        <taxon>ecological metagenomes</taxon>
    </lineage>
</organism>
<name>A0A382GY06_9ZZZZ</name>
<reference evidence="3" key="1">
    <citation type="submission" date="2018-05" db="EMBL/GenBank/DDBJ databases">
        <authorList>
            <person name="Lanie J.A."/>
            <person name="Ng W.-L."/>
            <person name="Kazmierczak K.M."/>
            <person name="Andrzejewski T.M."/>
            <person name="Davidsen T.M."/>
            <person name="Wayne K.J."/>
            <person name="Tettelin H."/>
            <person name="Glass J.I."/>
            <person name="Rusch D."/>
            <person name="Podicherti R."/>
            <person name="Tsui H.-C.T."/>
            <person name="Winkler M.E."/>
        </authorList>
    </citation>
    <scope>NUCLEOTIDE SEQUENCE</scope>
</reference>
<dbReference type="InterPro" id="IPR041650">
    <property type="entry name" value="HEPN_Swt1"/>
</dbReference>
<accession>A0A382GY06</accession>
<dbReference type="Pfam" id="PF04465">
    <property type="entry name" value="DUF499"/>
    <property type="match status" value="1"/>
</dbReference>
<evidence type="ECO:0000259" key="2">
    <source>
        <dbReference type="Pfam" id="PF18731"/>
    </source>
</evidence>
<dbReference type="AlphaFoldDB" id="A0A382GY06"/>
<protein>
    <recommendedName>
        <fullName evidence="2">Swt1-like HEPN domain-containing protein</fullName>
    </recommendedName>
</protein>
<dbReference type="EMBL" id="UINC01057836">
    <property type="protein sequence ID" value="SVB79433.1"/>
    <property type="molecule type" value="Genomic_DNA"/>
</dbReference>
<gene>
    <name evidence="3" type="ORF">METZ01_LOCUS232287</name>
</gene>
<dbReference type="InterPro" id="IPR007555">
    <property type="entry name" value="DUF499"/>
</dbReference>
<evidence type="ECO:0000313" key="3">
    <source>
        <dbReference type="EMBL" id="SVB79433.1"/>
    </source>
</evidence>
<dbReference type="Pfam" id="PF18731">
    <property type="entry name" value="HEPN_Swt1"/>
    <property type="match status" value="1"/>
</dbReference>
<feature type="domain" description="Swt1-like HEPN" evidence="2">
    <location>
        <begin position="11"/>
        <end position="117"/>
    </location>
</feature>